<name>A0A565BZJ0_9BRAS</name>
<accession>A0A565BZJ0</accession>
<organism evidence="1 2">
    <name type="scientific">Arabis nemorensis</name>
    <dbReference type="NCBI Taxonomy" id="586526"/>
    <lineage>
        <taxon>Eukaryota</taxon>
        <taxon>Viridiplantae</taxon>
        <taxon>Streptophyta</taxon>
        <taxon>Embryophyta</taxon>
        <taxon>Tracheophyta</taxon>
        <taxon>Spermatophyta</taxon>
        <taxon>Magnoliopsida</taxon>
        <taxon>eudicotyledons</taxon>
        <taxon>Gunneridae</taxon>
        <taxon>Pentapetalae</taxon>
        <taxon>rosids</taxon>
        <taxon>malvids</taxon>
        <taxon>Brassicales</taxon>
        <taxon>Brassicaceae</taxon>
        <taxon>Arabideae</taxon>
        <taxon>Arabis</taxon>
    </lineage>
</organism>
<comment type="caution">
    <text evidence="1">The sequence shown here is derived from an EMBL/GenBank/DDBJ whole genome shotgun (WGS) entry which is preliminary data.</text>
</comment>
<evidence type="ECO:0000313" key="2">
    <source>
        <dbReference type="Proteomes" id="UP000489600"/>
    </source>
</evidence>
<dbReference type="EMBL" id="CABITT030000006">
    <property type="protein sequence ID" value="VVB06825.1"/>
    <property type="molecule type" value="Genomic_DNA"/>
</dbReference>
<proteinExistence type="predicted"/>
<dbReference type="AlphaFoldDB" id="A0A565BZJ0"/>
<evidence type="ECO:0000313" key="1">
    <source>
        <dbReference type="EMBL" id="VVB06825.1"/>
    </source>
</evidence>
<sequence>MRSELNMLLQFAEQAQLRSREVKEHLTDLLVIGEQTLSVEQEAVEQLNLAKNAFERLDKPLLGFDSERLSA</sequence>
<dbReference type="Proteomes" id="UP000489600">
    <property type="component" value="Unassembled WGS sequence"/>
</dbReference>
<protein>
    <submittedName>
        <fullName evidence="1">Uncharacterized protein</fullName>
    </submittedName>
</protein>
<gene>
    <name evidence="1" type="ORF">ANE_LOCUS17269</name>
</gene>
<reference evidence="1" key="1">
    <citation type="submission" date="2019-07" db="EMBL/GenBank/DDBJ databases">
        <authorList>
            <person name="Dittberner H."/>
        </authorList>
    </citation>
    <scope>NUCLEOTIDE SEQUENCE [LARGE SCALE GENOMIC DNA]</scope>
</reference>
<keyword evidence="2" id="KW-1185">Reference proteome</keyword>